<evidence type="ECO:0000313" key="2">
    <source>
        <dbReference type="Proteomes" id="UP001281147"/>
    </source>
</evidence>
<name>A0ACC3NR98_9PEZI</name>
<comment type="caution">
    <text evidence="1">The sequence shown here is derived from an EMBL/GenBank/DDBJ whole genome shotgun (WGS) entry which is preliminary data.</text>
</comment>
<dbReference type="Proteomes" id="UP001281147">
    <property type="component" value="Unassembled WGS sequence"/>
</dbReference>
<gene>
    <name evidence="1" type="ORF">LTR37_003420</name>
</gene>
<keyword evidence="2" id="KW-1185">Reference proteome</keyword>
<sequence>MPLDVPFHGMNVTIDPAGSPTPGLPKHGWKVWISLVLMVIFSGLFVAVSTLDYTMTIQSSLSLMSKTLGPRYGHESQPTL</sequence>
<dbReference type="EMBL" id="JAUTXU010000019">
    <property type="protein sequence ID" value="KAK3721130.1"/>
    <property type="molecule type" value="Genomic_DNA"/>
</dbReference>
<organism evidence="1 2">
    <name type="scientific">Vermiconidia calcicola</name>
    <dbReference type="NCBI Taxonomy" id="1690605"/>
    <lineage>
        <taxon>Eukaryota</taxon>
        <taxon>Fungi</taxon>
        <taxon>Dikarya</taxon>
        <taxon>Ascomycota</taxon>
        <taxon>Pezizomycotina</taxon>
        <taxon>Dothideomycetes</taxon>
        <taxon>Dothideomycetidae</taxon>
        <taxon>Mycosphaerellales</taxon>
        <taxon>Extremaceae</taxon>
        <taxon>Vermiconidia</taxon>
    </lineage>
</organism>
<proteinExistence type="predicted"/>
<evidence type="ECO:0000313" key="1">
    <source>
        <dbReference type="EMBL" id="KAK3721130.1"/>
    </source>
</evidence>
<reference evidence="1" key="1">
    <citation type="submission" date="2023-07" db="EMBL/GenBank/DDBJ databases">
        <title>Black Yeasts Isolated from many extreme environments.</title>
        <authorList>
            <person name="Coleine C."/>
            <person name="Stajich J.E."/>
            <person name="Selbmann L."/>
        </authorList>
    </citation>
    <scope>NUCLEOTIDE SEQUENCE</scope>
    <source>
        <strain evidence="1">CCFEE 5714</strain>
    </source>
</reference>
<accession>A0ACC3NR98</accession>
<protein>
    <submittedName>
        <fullName evidence="1">Uncharacterized protein</fullName>
    </submittedName>
</protein>